<comment type="caution">
    <text evidence="5">The sequence shown here is derived from an EMBL/GenBank/DDBJ whole genome shotgun (WGS) entry which is preliminary data.</text>
</comment>
<dbReference type="PRINTS" id="PR00032">
    <property type="entry name" value="HTHARAC"/>
</dbReference>
<sequence>MLELPLIAKSVVSHFQQCLREGKALELDYAGIEALAVQVSMPFSMDTSPAQYVSFNVFTQFLGGLRKVLPSDVFVSSLLESAQRAALELDFSNLSDQGFLSLFPFEQWSVESSPQSLKLSFLVSNSSLNCIEAELFLIVYSHAYFKAQQTDIDKPIRYDLVSVSASTLNELRIQTETPQYLGQTETCISYNPIDLDCSIKALSAATTSAFKVTQALLPYIGRVDVDLVMFGQINRIGKRTIQRALSEEGTTFRTIKEALSFEFAKRVMAEQDYSVSDIALHLGYADASQFIRAFKRANGITPHQWRKSNKGMLDGINS</sequence>
<dbReference type="AlphaFoldDB" id="A0A5M9P529"/>
<dbReference type="EMBL" id="VXJS01000001">
    <property type="protein sequence ID" value="KAA8681295.1"/>
    <property type="molecule type" value="Genomic_DNA"/>
</dbReference>
<keyword evidence="6" id="KW-1185">Reference proteome</keyword>
<dbReference type="Gene3D" id="1.10.10.60">
    <property type="entry name" value="Homeodomain-like"/>
    <property type="match status" value="1"/>
</dbReference>
<evidence type="ECO:0000259" key="4">
    <source>
        <dbReference type="PROSITE" id="PS01124"/>
    </source>
</evidence>
<keyword evidence="1" id="KW-0805">Transcription regulation</keyword>
<keyword evidence="2" id="KW-0238">DNA-binding</keyword>
<protein>
    <submittedName>
        <fullName evidence="5">Helix-turn-helix transcriptional regulator</fullName>
    </submittedName>
</protein>
<dbReference type="GO" id="GO:0005829">
    <property type="term" value="C:cytosol"/>
    <property type="evidence" value="ECO:0007669"/>
    <property type="project" value="TreeGrafter"/>
</dbReference>
<dbReference type="InterPro" id="IPR018060">
    <property type="entry name" value="HTH_AraC"/>
</dbReference>
<dbReference type="SMART" id="SM00342">
    <property type="entry name" value="HTH_ARAC"/>
    <property type="match status" value="1"/>
</dbReference>
<evidence type="ECO:0000256" key="3">
    <source>
        <dbReference type="ARBA" id="ARBA00023163"/>
    </source>
</evidence>
<dbReference type="RefSeq" id="WP_086714733.1">
    <property type="nucleotide sequence ID" value="NZ_AP025493.1"/>
</dbReference>
<dbReference type="Pfam" id="PF12833">
    <property type="entry name" value="HTH_18"/>
    <property type="match status" value="1"/>
</dbReference>
<evidence type="ECO:0000313" key="5">
    <source>
        <dbReference type="EMBL" id="KAA8681295.1"/>
    </source>
</evidence>
<dbReference type="PANTHER" id="PTHR47894:SF4">
    <property type="entry name" value="HTH-TYPE TRANSCRIPTIONAL REGULATOR GADX"/>
    <property type="match status" value="1"/>
</dbReference>
<evidence type="ECO:0000313" key="6">
    <source>
        <dbReference type="Proteomes" id="UP000322521"/>
    </source>
</evidence>
<dbReference type="PANTHER" id="PTHR47894">
    <property type="entry name" value="HTH-TYPE TRANSCRIPTIONAL REGULATOR GADX"/>
    <property type="match status" value="1"/>
</dbReference>
<name>A0A5M9P529_9VIBR</name>
<reference evidence="5 6" key="1">
    <citation type="submission" date="2019-09" db="EMBL/GenBank/DDBJ databases">
        <title>Draft genome sequence of various Type strains from the CCUG.</title>
        <authorList>
            <person name="Pineiro-Iglesias B."/>
            <person name="Tunovic T."/>
            <person name="Unosson C."/>
            <person name="Inganas E."/>
            <person name="Ohlen M."/>
            <person name="Cardew S."/>
            <person name="Jensie-Markopoulos S."/>
            <person name="Salva-Serra F."/>
            <person name="Jaen-Luchoro D."/>
            <person name="Karlsson R."/>
            <person name="Svensson-Stadler L."/>
            <person name="Chun J."/>
            <person name="Moore E."/>
        </authorList>
    </citation>
    <scope>NUCLEOTIDE SEQUENCE [LARGE SCALE GENOMIC DNA]</scope>
    <source>
        <strain evidence="5 6">CCUG 56969T</strain>
    </source>
</reference>
<dbReference type="GO" id="GO:0000976">
    <property type="term" value="F:transcription cis-regulatory region binding"/>
    <property type="evidence" value="ECO:0007669"/>
    <property type="project" value="TreeGrafter"/>
</dbReference>
<dbReference type="OrthoDB" id="5850238at2"/>
<proteinExistence type="predicted"/>
<evidence type="ECO:0000256" key="2">
    <source>
        <dbReference type="ARBA" id="ARBA00023125"/>
    </source>
</evidence>
<dbReference type="SUPFAM" id="SSF46689">
    <property type="entry name" value="Homeodomain-like"/>
    <property type="match status" value="1"/>
</dbReference>
<dbReference type="InterPro" id="IPR009057">
    <property type="entry name" value="Homeodomain-like_sf"/>
</dbReference>
<feature type="domain" description="HTH araC/xylS-type" evidence="4">
    <location>
        <begin position="210"/>
        <end position="308"/>
    </location>
</feature>
<dbReference type="GO" id="GO:0003700">
    <property type="term" value="F:DNA-binding transcription factor activity"/>
    <property type="evidence" value="ECO:0007669"/>
    <property type="project" value="InterPro"/>
</dbReference>
<evidence type="ECO:0000256" key="1">
    <source>
        <dbReference type="ARBA" id="ARBA00023015"/>
    </source>
</evidence>
<dbReference type="Proteomes" id="UP000322521">
    <property type="component" value="Unassembled WGS sequence"/>
</dbReference>
<dbReference type="InterPro" id="IPR020449">
    <property type="entry name" value="Tscrpt_reg_AraC-type_HTH"/>
</dbReference>
<organism evidence="5 6">
    <name type="scientific">Vibrio gigantis</name>
    <dbReference type="NCBI Taxonomy" id="296199"/>
    <lineage>
        <taxon>Bacteria</taxon>
        <taxon>Pseudomonadati</taxon>
        <taxon>Pseudomonadota</taxon>
        <taxon>Gammaproteobacteria</taxon>
        <taxon>Vibrionales</taxon>
        <taxon>Vibrionaceae</taxon>
        <taxon>Vibrio</taxon>
    </lineage>
</organism>
<dbReference type="PROSITE" id="PS01124">
    <property type="entry name" value="HTH_ARAC_FAMILY_2"/>
    <property type="match status" value="1"/>
</dbReference>
<gene>
    <name evidence="5" type="ORF">F4W18_01740</name>
</gene>
<keyword evidence="3" id="KW-0804">Transcription</keyword>
<accession>A0A5M9P529</accession>